<keyword evidence="2" id="KW-1185">Reference proteome</keyword>
<organism evidence="1 2">
    <name type="scientific">Racocetra fulgida</name>
    <dbReference type="NCBI Taxonomy" id="60492"/>
    <lineage>
        <taxon>Eukaryota</taxon>
        <taxon>Fungi</taxon>
        <taxon>Fungi incertae sedis</taxon>
        <taxon>Mucoromycota</taxon>
        <taxon>Glomeromycotina</taxon>
        <taxon>Glomeromycetes</taxon>
        <taxon>Diversisporales</taxon>
        <taxon>Gigasporaceae</taxon>
        <taxon>Racocetra</taxon>
    </lineage>
</organism>
<feature type="non-terminal residue" evidence="1">
    <location>
        <position position="202"/>
    </location>
</feature>
<sequence length="202" mass="23921">TNGSPLVWNSDEYIRQIKNMPQIQDLASNPILLKITLNVLPNIIKEKETSQINRIVLYDEFIKKWFERAQYRLLNIQLKPREREEFDRLNEGDFSKHCLRFGKKFAAKMFEDNNRVVKRRLMRFSMPLIRRGDQYWFFHKSLRDYLIACELIDSSKNTSETTLFNKQSIMPEPAIQEFLESPLVLENKLFGDSSKSPSNPEA</sequence>
<proteinExistence type="predicted"/>
<dbReference type="EMBL" id="CAJVPZ010011177">
    <property type="protein sequence ID" value="CAG8627433.1"/>
    <property type="molecule type" value="Genomic_DNA"/>
</dbReference>
<reference evidence="1" key="1">
    <citation type="submission" date="2021-06" db="EMBL/GenBank/DDBJ databases">
        <authorList>
            <person name="Kallberg Y."/>
            <person name="Tangrot J."/>
            <person name="Rosling A."/>
        </authorList>
    </citation>
    <scope>NUCLEOTIDE SEQUENCE</scope>
    <source>
        <strain evidence="1">IN212</strain>
    </source>
</reference>
<dbReference type="Proteomes" id="UP000789396">
    <property type="component" value="Unassembled WGS sequence"/>
</dbReference>
<accession>A0A9N9D6X6</accession>
<evidence type="ECO:0000313" key="1">
    <source>
        <dbReference type="EMBL" id="CAG8627433.1"/>
    </source>
</evidence>
<name>A0A9N9D6X6_9GLOM</name>
<gene>
    <name evidence="1" type="ORF">RFULGI_LOCUS7593</name>
</gene>
<dbReference type="OrthoDB" id="2436611at2759"/>
<dbReference type="AlphaFoldDB" id="A0A9N9D6X6"/>
<comment type="caution">
    <text evidence="1">The sequence shown here is derived from an EMBL/GenBank/DDBJ whole genome shotgun (WGS) entry which is preliminary data.</text>
</comment>
<evidence type="ECO:0000313" key="2">
    <source>
        <dbReference type="Proteomes" id="UP000789396"/>
    </source>
</evidence>
<protein>
    <submittedName>
        <fullName evidence="1">8020_t:CDS:1</fullName>
    </submittedName>
</protein>